<evidence type="ECO:0000256" key="1">
    <source>
        <dbReference type="ARBA" id="ARBA00005190"/>
    </source>
</evidence>
<evidence type="ECO:0000313" key="14">
    <source>
        <dbReference type="RefSeq" id="XP_034105950.1"/>
    </source>
</evidence>
<dbReference type="PROSITE" id="PS00445">
    <property type="entry name" value="FGGY_KINASES_2"/>
    <property type="match status" value="1"/>
</dbReference>
<dbReference type="PANTHER" id="PTHR10196:SF40">
    <property type="entry name" value="GLYCEROL KINASE"/>
    <property type="match status" value="1"/>
</dbReference>
<dbReference type="RefSeq" id="XP_034105950.1">
    <property type="nucleotide sequence ID" value="XM_034250059.2"/>
</dbReference>
<dbReference type="GO" id="GO:0006641">
    <property type="term" value="P:triglyceride metabolic process"/>
    <property type="evidence" value="ECO:0007669"/>
    <property type="project" value="TreeGrafter"/>
</dbReference>
<dbReference type="InterPro" id="IPR000577">
    <property type="entry name" value="Carb_kinase_FGGY"/>
</dbReference>
<dbReference type="Pfam" id="PF00370">
    <property type="entry name" value="FGGY_N"/>
    <property type="match status" value="1"/>
</dbReference>
<dbReference type="PROSITE" id="PS00933">
    <property type="entry name" value="FGGY_KINASES_1"/>
    <property type="match status" value="1"/>
</dbReference>
<keyword evidence="6 10" id="KW-0418">Kinase</keyword>
<dbReference type="CTD" id="2712"/>
<dbReference type="GO" id="GO:0005739">
    <property type="term" value="C:mitochondrion"/>
    <property type="evidence" value="ECO:0007669"/>
    <property type="project" value="TreeGrafter"/>
</dbReference>
<feature type="domain" description="Carbohydrate kinase FGGY C-terminal" evidence="12">
    <location>
        <begin position="304"/>
        <end position="489"/>
    </location>
</feature>
<evidence type="ECO:0000259" key="11">
    <source>
        <dbReference type="Pfam" id="PF00370"/>
    </source>
</evidence>
<dbReference type="GeneID" id="117569053"/>
<dbReference type="InterPro" id="IPR042018">
    <property type="entry name" value="GK1-3_metazoan-type"/>
</dbReference>
<evidence type="ECO:0000256" key="5">
    <source>
        <dbReference type="ARBA" id="ARBA00022741"/>
    </source>
</evidence>
<keyword evidence="8" id="KW-0067">ATP-binding</keyword>
<dbReference type="EC" id="2.7.1.30" evidence="3"/>
<evidence type="ECO:0000256" key="9">
    <source>
        <dbReference type="ARBA" id="ARBA00043149"/>
    </source>
</evidence>
<dbReference type="Proteomes" id="UP000515160">
    <property type="component" value="Chromosome 3"/>
</dbReference>
<dbReference type="CDD" id="cd07792">
    <property type="entry name" value="ASKHA_NBD_FGGY_GK1-3-like"/>
    <property type="match status" value="1"/>
</dbReference>
<name>A0A6P8X3Z3_DROAB</name>
<gene>
    <name evidence="14" type="primary">LOC117569053</name>
</gene>
<evidence type="ECO:0000256" key="3">
    <source>
        <dbReference type="ARBA" id="ARBA00012099"/>
    </source>
</evidence>
<dbReference type="NCBIfam" id="NF000756">
    <property type="entry name" value="PRK00047.1"/>
    <property type="match status" value="1"/>
</dbReference>
<dbReference type="FunFam" id="3.30.420.40:FF:000108">
    <property type="entry name" value="Glycerol kinase, glycosomal"/>
    <property type="match status" value="1"/>
</dbReference>
<dbReference type="Gene3D" id="3.30.420.40">
    <property type="match status" value="2"/>
</dbReference>
<evidence type="ECO:0000256" key="7">
    <source>
        <dbReference type="ARBA" id="ARBA00022798"/>
    </source>
</evidence>
<proteinExistence type="inferred from homology"/>
<dbReference type="InterPro" id="IPR018484">
    <property type="entry name" value="FGGY_N"/>
</dbReference>
<comment type="similarity">
    <text evidence="2 10">Belongs to the FGGY kinase family.</text>
</comment>
<sequence length="581" mass="64800">MERFSMSGINLPSSSAEVPFRTSEQRKMSFSENPCGLVGVIDEGTKTITFSVYTTPDFKEIASHSVELSIITPQDGWYEQDPMEMMNSINHCAKESLKEIEKKGYSVSDIASVGITNQRETTIVWDAVTGKPLYNAIVWKDIRTSTTVEKILAKVGDPNHFKETTGLPISTYFSALKIKWLNDNVPAVKQAIKKNRCKAGTVDSWIIWNLTNGGLHITDVTNASRTLLMNLCTQNWDPVLLRTFGIEQEMLPRIHSCSEIFGKVTNDRSALQGIVISGILGNQQASLLGQMCVKPGQTKNTYRSGCFLLCNTGYQPVFSRHGMLTTVAYKLGPKSPTVFALEGSVSVAGHALSWLQNKVRLLPDSKEAEKYADMVPTSGDVYFVPAFTGLYAPYWSQNARGIIIGLTQFTRKNHIVRAALESICFQTRDILECMHQECGYEINKIHADGKLTTNNLLMQLQADTAGLPIFRSQLTDSTAFGAAMCAAHAEGINLCRFEPERRYYENVHYDTFLPTTTVAEREERYGKWKRAVERCLGWVIKQKKTKTNTAAYHRMLSSLPASIFIMSSFAMLVHSVASVKP</sequence>
<dbReference type="OrthoDB" id="5422795at2759"/>
<dbReference type="NCBIfam" id="TIGR01311">
    <property type="entry name" value="glycerol_kin"/>
    <property type="match status" value="1"/>
</dbReference>
<dbReference type="FunFam" id="3.30.420.40:FF:000086">
    <property type="entry name" value="Glycerol kinase"/>
    <property type="match status" value="1"/>
</dbReference>
<keyword evidence="13" id="KW-1185">Reference proteome</keyword>
<evidence type="ECO:0000256" key="6">
    <source>
        <dbReference type="ARBA" id="ARBA00022777"/>
    </source>
</evidence>
<dbReference type="GO" id="GO:0004370">
    <property type="term" value="F:glycerol kinase activity"/>
    <property type="evidence" value="ECO:0007669"/>
    <property type="project" value="UniProtKB-EC"/>
</dbReference>
<keyword evidence="4 10" id="KW-0808">Transferase</keyword>
<evidence type="ECO:0000313" key="13">
    <source>
        <dbReference type="Proteomes" id="UP000515160"/>
    </source>
</evidence>
<accession>A0A6P8X3Z3</accession>
<evidence type="ECO:0000256" key="2">
    <source>
        <dbReference type="ARBA" id="ARBA00009156"/>
    </source>
</evidence>
<dbReference type="PIRSF" id="PIRSF000538">
    <property type="entry name" value="GlpK"/>
    <property type="match status" value="1"/>
</dbReference>
<evidence type="ECO:0000256" key="4">
    <source>
        <dbReference type="ARBA" id="ARBA00022679"/>
    </source>
</evidence>
<organism evidence="13 14">
    <name type="scientific">Drosophila albomicans</name>
    <name type="common">Fruit fly</name>
    <dbReference type="NCBI Taxonomy" id="7291"/>
    <lineage>
        <taxon>Eukaryota</taxon>
        <taxon>Metazoa</taxon>
        <taxon>Ecdysozoa</taxon>
        <taxon>Arthropoda</taxon>
        <taxon>Hexapoda</taxon>
        <taxon>Insecta</taxon>
        <taxon>Pterygota</taxon>
        <taxon>Neoptera</taxon>
        <taxon>Endopterygota</taxon>
        <taxon>Diptera</taxon>
        <taxon>Brachycera</taxon>
        <taxon>Muscomorpha</taxon>
        <taxon>Ephydroidea</taxon>
        <taxon>Drosophilidae</taxon>
        <taxon>Drosophila</taxon>
    </lineage>
</organism>
<dbReference type="PANTHER" id="PTHR10196">
    <property type="entry name" value="SUGAR KINASE"/>
    <property type="match status" value="1"/>
</dbReference>
<dbReference type="InterPro" id="IPR018483">
    <property type="entry name" value="Carb_kinase_FGGY_CS"/>
</dbReference>
<dbReference type="InterPro" id="IPR043129">
    <property type="entry name" value="ATPase_NBD"/>
</dbReference>
<evidence type="ECO:0000256" key="10">
    <source>
        <dbReference type="RuleBase" id="RU003733"/>
    </source>
</evidence>
<dbReference type="InterPro" id="IPR005999">
    <property type="entry name" value="Glycerol_kin"/>
</dbReference>
<evidence type="ECO:0000259" key="12">
    <source>
        <dbReference type="Pfam" id="PF02782"/>
    </source>
</evidence>
<dbReference type="SUPFAM" id="SSF53067">
    <property type="entry name" value="Actin-like ATPase domain"/>
    <property type="match status" value="2"/>
</dbReference>
<dbReference type="GO" id="GO:0019563">
    <property type="term" value="P:glycerol catabolic process"/>
    <property type="evidence" value="ECO:0007669"/>
    <property type="project" value="UniProtKB-UniPathway"/>
</dbReference>
<comment type="pathway">
    <text evidence="1">Polyol metabolism; glycerol degradation via glycerol kinase pathway; sn-glycerol 3-phosphate from glycerol: step 1/1.</text>
</comment>
<dbReference type="UniPathway" id="UPA00618">
    <property type="reaction ID" value="UER00672"/>
</dbReference>
<evidence type="ECO:0000256" key="8">
    <source>
        <dbReference type="ARBA" id="ARBA00022840"/>
    </source>
</evidence>
<dbReference type="Pfam" id="PF02782">
    <property type="entry name" value="FGGY_C"/>
    <property type="match status" value="1"/>
</dbReference>
<keyword evidence="5" id="KW-0547">Nucleotide-binding</keyword>
<dbReference type="GO" id="GO:0005524">
    <property type="term" value="F:ATP binding"/>
    <property type="evidence" value="ECO:0007669"/>
    <property type="project" value="UniProtKB-KW"/>
</dbReference>
<protein>
    <recommendedName>
        <fullName evidence="3">glycerol kinase</fullName>
        <ecNumber evidence="3">2.7.1.30</ecNumber>
    </recommendedName>
    <alternativeName>
        <fullName evidence="9">ATP:glycerol 3-phosphotransferase</fullName>
    </alternativeName>
</protein>
<dbReference type="GO" id="GO:0046167">
    <property type="term" value="P:glycerol-3-phosphate biosynthetic process"/>
    <property type="evidence" value="ECO:0007669"/>
    <property type="project" value="TreeGrafter"/>
</dbReference>
<dbReference type="InterPro" id="IPR018485">
    <property type="entry name" value="FGGY_C"/>
</dbReference>
<keyword evidence="7" id="KW-0319">Glycerol metabolism</keyword>
<dbReference type="AlphaFoldDB" id="A0A6P8X3Z3"/>
<reference evidence="14" key="1">
    <citation type="submission" date="2025-08" db="UniProtKB">
        <authorList>
            <consortium name="RefSeq"/>
        </authorList>
    </citation>
    <scope>IDENTIFICATION</scope>
    <source>
        <strain evidence="14">15112-1751.03</strain>
        <tissue evidence="14">Whole Adult</tissue>
    </source>
</reference>
<feature type="domain" description="Carbohydrate kinase FGGY N-terminal" evidence="11">
    <location>
        <begin position="38"/>
        <end position="289"/>
    </location>
</feature>